<keyword evidence="9 13" id="KW-0472">Membrane</keyword>
<accession>A0ABM7FTN9</accession>
<evidence type="ECO:0000256" key="4">
    <source>
        <dbReference type="ARBA" id="ARBA00022448"/>
    </source>
</evidence>
<keyword evidence="15" id="KW-1185">Reference proteome</keyword>
<evidence type="ECO:0000256" key="10">
    <source>
        <dbReference type="ARBA" id="ARBA00025320"/>
    </source>
</evidence>
<feature type="transmembrane region" description="Helical" evidence="13">
    <location>
        <begin position="60"/>
        <end position="81"/>
    </location>
</feature>
<evidence type="ECO:0000256" key="2">
    <source>
        <dbReference type="ARBA" id="ARBA00007935"/>
    </source>
</evidence>
<keyword evidence="8" id="KW-0408">Iron</keyword>
<evidence type="ECO:0000256" key="7">
    <source>
        <dbReference type="ARBA" id="ARBA00022989"/>
    </source>
</evidence>
<comment type="subcellular location">
    <subcellularLocation>
        <location evidence="1">Cell membrane</location>
        <topology evidence="1">Multi-pass membrane protein</topology>
    </subcellularLocation>
</comment>
<evidence type="ECO:0000256" key="8">
    <source>
        <dbReference type="ARBA" id="ARBA00023004"/>
    </source>
</evidence>
<keyword evidence="4" id="KW-0813">Transport</keyword>
<evidence type="ECO:0000256" key="11">
    <source>
        <dbReference type="ARBA" id="ARBA00031149"/>
    </source>
</evidence>
<dbReference type="Gene3D" id="1.10.3470.10">
    <property type="entry name" value="ABC transporter involved in vitamin B12 uptake, BtuC"/>
    <property type="match status" value="1"/>
</dbReference>
<dbReference type="EMBL" id="AP018586">
    <property type="protein sequence ID" value="BBD92876.1"/>
    <property type="molecule type" value="Genomic_DNA"/>
</dbReference>
<reference evidence="14 15" key="1">
    <citation type="submission" date="2018-05" db="EMBL/GenBank/DDBJ databases">
        <title>Complete genome sequencing of three human clinical isolates of Staphylococcus caprae reveals virulence factors similar to those of S. epidermidis and S. capitis.</title>
        <authorList>
            <person name="Watanabe S."/>
            <person name="Cui L."/>
        </authorList>
    </citation>
    <scope>NUCLEOTIDE SEQUENCE [LARGE SCALE GENOMIC DNA]</scope>
    <source>
        <strain evidence="14 15">JMUB590</strain>
    </source>
</reference>
<keyword evidence="6 13" id="KW-0812">Transmembrane</keyword>
<feature type="transmembrane region" description="Helical" evidence="13">
    <location>
        <begin position="145"/>
        <end position="164"/>
    </location>
</feature>
<evidence type="ECO:0000256" key="9">
    <source>
        <dbReference type="ARBA" id="ARBA00023136"/>
    </source>
</evidence>
<dbReference type="Proteomes" id="UP000274772">
    <property type="component" value="Chromosome"/>
</dbReference>
<feature type="transmembrane region" description="Helical" evidence="13">
    <location>
        <begin position="113"/>
        <end position="133"/>
    </location>
</feature>
<organism evidence="14 15">
    <name type="scientific">Staphylococcus caprae</name>
    <dbReference type="NCBI Taxonomy" id="29380"/>
    <lineage>
        <taxon>Bacteria</taxon>
        <taxon>Bacillati</taxon>
        <taxon>Bacillota</taxon>
        <taxon>Bacilli</taxon>
        <taxon>Bacillales</taxon>
        <taxon>Staphylococcaceae</taxon>
        <taxon>Staphylococcus</taxon>
    </lineage>
</organism>
<feature type="transmembrane region" description="Helical" evidence="13">
    <location>
        <begin position="297"/>
        <end position="318"/>
    </location>
</feature>
<feature type="transmembrane region" description="Helical" evidence="13">
    <location>
        <begin position="267"/>
        <end position="285"/>
    </location>
</feature>
<proteinExistence type="inferred from homology"/>
<dbReference type="PANTHER" id="PTHR30472">
    <property type="entry name" value="FERRIC ENTEROBACTIN TRANSPORT SYSTEM PERMEASE PROTEIN"/>
    <property type="match status" value="1"/>
</dbReference>
<evidence type="ECO:0000256" key="5">
    <source>
        <dbReference type="ARBA" id="ARBA00022475"/>
    </source>
</evidence>
<comment type="similarity">
    <text evidence="2">Belongs to the binding-protein-dependent transport system permease family. FecCD subfamily.</text>
</comment>
<dbReference type="Pfam" id="PF01032">
    <property type="entry name" value="FecCD"/>
    <property type="match status" value="1"/>
</dbReference>
<evidence type="ECO:0000313" key="15">
    <source>
        <dbReference type="Proteomes" id="UP000274772"/>
    </source>
</evidence>
<keyword evidence="5" id="KW-1003">Cell membrane</keyword>
<gene>
    <name evidence="14" type="primary">isdF</name>
    <name evidence="14" type="ORF">JMUB590_1819</name>
</gene>
<dbReference type="CDD" id="cd06550">
    <property type="entry name" value="TM_ABC_iron-siderophores_like"/>
    <property type="match status" value="1"/>
</dbReference>
<comment type="function">
    <text evidence="10">Part of the binding-protein-dependent transport system for heme-iron. Responsible for the translocation of the substrate across the membrane.</text>
</comment>
<evidence type="ECO:0000256" key="6">
    <source>
        <dbReference type="ARBA" id="ARBA00022692"/>
    </source>
</evidence>
<evidence type="ECO:0000256" key="3">
    <source>
        <dbReference type="ARBA" id="ARBA00018524"/>
    </source>
</evidence>
<keyword evidence="7 13" id="KW-1133">Transmembrane helix</keyword>
<dbReference type="SUPFAM" id="SSF81345">
    <property type="entry name" value="ABC transporter involved in vitamin B12 uptake, BtuC"/>
    <property type="match status" value="1"/>
</dbReference>
<evidence type="ECO:0000256" key="1">
    <source>
        <dbReference type="ARBA" id="ARBA00004651"/>
    </source>
</evidence>
<name>A0ABM7FTN9_9STAP</name>
<dbReference type="PANTHER" id="PTHR30472:SF21">
    <property type="entry name" value="HEME-IRON TRANSPORT SYSTEM PERMEASE PROTEIN ISDF-RELATED"/>
    <property type="match status" value="1"/>
</dbReference>
<feature type="transmembrane region" description="Helical" evidence="13">
    <location>
        <begin position="7"/>
        <end position="34"/>
    </location>
</feature>
<sequence length="322" mass="35041">MFQQHPRVLVIISLILLCITIYISFVIGTIPIHFKDILQKLSTGEASNIDTIIDLRLPRILIALCVGAMLSASGALLQAVLQNPLAEAQLLGVSSGALVARTVLLLLAPQLFFYIPLLSFVGGMLPFLMLFILSVKFKLLPTRMILIGIAMFAMLTGLLDLFAQNPFLKMPQGFTMKTWNDVKMIVLSAVIGLAMTIILMSKVNLLALEEKQANNLGFHITKYRLIVGMVAVFLASASSAIVGPLAFVGLIIPHIVRKLIGANYKQVLPLSMIIGAWFVVLTDLLGRTIHPPLEIPANVIMMLIGGPVLIYLICKGAVNDAY</sequence>
<evidence type="ECO:0000256" key="12">
    <source>
        <dbReference type="ARBA" id="ARBA00031465"/>
    </source>
</evidence>
<dbReference type="InterPro" id="IPR037294">
    <property type="entry name" value="ABC_BtuC-like"/>
</dbReference>
<feature type="transmembrane region" description="Helical" evidence="13">
    <location>
        <begin position="184"/>
        <end position="205"/>
    </location>
</feature>
<protein>
    <recommendedName>
        <fullName evidence="3">Probable heme-iron transport system permease protein IsdF</fullName>
    </recommendedName>
    <alternativeName>
        <fullName evidence="12">Iron-regulated surface determinant protein F</fullName>
    </alternativeName>
    <alternativeName>
        <fullName evidence="11">Staphylococcal iron-regulated protein G</fullName>
    </alternativeName>
</protein>
<dbReference type="GeneID" id="58051563"/>
<evidence type="ECO:0000313" key="14">
    <source>
        <dbReference type="EMBL" id="BBD92876.1"/>
    </source>
</evidence>
<dbReference type="RefSeq" id="WP_037541355.1">
    <property type="nucleotide sequence ID" value="NZ_AP018585.1"/>
</dbReference>
<evidence type="ECO:0000256" key="13">
    <source>
        <dbReference type="SAM" id="Phobius"/>
    </source>
</evidence>
<feature type="transmembrane region" description="Helical" evidence="13">
    <location>
        <begin position="225"/>
        <end position="255"/>
    </location>
</feature>
<dbReference type="InterPro" id="IPR000522">
    <property type="entry name" value="ABC_transptr_permease_BtuC"/>
</dbReference>